<dbReference type="Proteomes" id="UP000626109">
    <property type="component" value="Unassembled WGS sequence"/>
</dbReference>
<feature type="non-terminal residue" evidence="4">
    <location>
        <position position="195"/>
    </location>
</feature>
<protein>
    <recommendedName>
        <fullName evidence="3">FLZ-type domain-containing protein</fullName>
    </recommendedName>
</protein>
<reference evidence="4" key="1">
    <citation type="submission" date="2021-02" db="EMBL/GenBank/DDBJ databases">
        <authorList>
            <person name="Dougan E. K."/>
            <person name="Rhodes N."/>
            <person name="Thang M."/>
            <person name="Chan C."/>
        </authorList>
    </citation>
    <scope>NUCLEOTIDE SEQUENCE</scope>
</reference>
<evidence type="ECO:0000313" key="5">
    <source>
        <dbReference type="Proteomes" id="UP000626109"/>
    </source>
</evidence>
<evidence type="ECO:0000313" key="4">
    <source>
        <dbReference type="EMBL" id="CAE8730839.1"/>
    </source>
</evidence>
<feature type="domain" description="FLZ-type" evidence="3">
    <location>
        <begin position="22"/>
        <end position="57"/>
    </location>
</feature>
<evidence type="ECO:0000256" key="2">
    <source>
        <dbReference type="ARBA" id="ARBA00022723"/>
    </source>
</evidence>
<organism evidence="4 5">
    <name type="scientific">Polarella glacialis</name>
    <name type="common">Dinoflagellate</name>
    <dbReference type="NCBI Taxonomy" id="89957"/>
    <lineage>
        <taxon>Eukaryota</taxon>
        <taxon>Sar</taxon>
        <taxon>Alveolata</taxon>
        <taxon>Dinophyceae</taxon>
        <taxon>Suessiales</taxon>
        <taxon>Suessiaceae</taxon>
        <taxon>Polarella</taxon>
    </lineage>
</organism>
<gene>
    <name evidence="4" type="ORF">PGLA2088_LOCUS45850</name>
</gene>
<comment type="caution">
    <text evidence="4">The sequence shown here is derived from an EMBL/GenBank/DDBJ whole genome shotgun (WGS) entry which is preliminary data.</text>
</comment>
<dbReference type="Pfam" id="PF04570">
    <property type="entry name" value="zf-FLZ"/>
    <property type="match status" value="1"/>
</dbReference>
<sequence>RDPSVDVLWMSFDESITLDLKVDFLFRCNYCIKMISKDHPVYMRNDNSYCSTNCRHRGRSSLYGSLRGLQLDRLQELRKTESDGGTSIMSTALSESSIASSLAVNDRRRKGPLGWVFGKVFDAISARLPDGLSASLHREGLVQSASAAMLRHMRPGSSLHRLLGYLPQADSILGLSEACSESDVSDADCGRLTRG</sequence>
<accession>A0A813LRJ7</accession>
<comment type="similarity">
    <text evidence="1">Belongs to the FLZ family.</text>
</comment>
<dbReference type="InterPro" id="IPR007650">
    <property type="entry name" value="Zf-FLZ_dom"/>
</dbReference>
<dbReference type="GO" id="GO:0046872">
    <property type="term" value="F:metal ion binding"/>
    <property type="evidence" value="ECO:0007669"/>
    <property type="project" value="UniProtKB-KW"/>
</dbReference>
<dbReference type="AlphaFoldDB" id="A0A813LRJ7"/>
<proteinExistence type="inferred from homology"/>
<evidence type="ECO:0000259" key="3">
    <source>
        <dbReference type="Pfam" id="PF04570"/>
    </source>
</evidence>
<dbReference type="EMBL" id="CAJNNW010035911">
    <property type="protein sequence ID" value="CAE8730839.1"/>
    <property type="molecule type" value="Genomic_DNA"/>
</dbReference>
<name>A0A813LRJ7_POLGL</name>
<evidence type="ECO:0000256" key="1">
    <source>
        <dbReference type="ARBA" id="ARBA00009374"/>
    </source>
</evidence>
<keyword evidence="2" id="KW-0479">Metal-binding</keyword>